<keyword evidence="3" id="KW-1185">Reference proteome</keyword>
<dbReference type="STRING" id="749414.SBI_07888"/>
<dbReference type="Proteomes" id="UP000000377">
    <property type="component" value="Chromosome"/>
</dbReference>
<dbReference type="KEGG" id="sbh:SBI_07888"/>
<dbReference type="HOGENOM" id="CLU_3258228_0_0_11"/>
<dbReference type="EMBL" id="CP002047">
    <property type="protein sequence ID" value="ADI11008.1"/>
    <property type="molecule type" value="Genomic_DNA"/>
</dbReference>
<keyword evidence="1" id="KW-0812">Transmembrane</keyword>
<feature type="transmembrane region" description="Helical" evidence="1">
    <location>
        <begin position="12"/>
        <end position="37"/>
    </location>
</feature>
<sequence length="42" mass="4389">MAGAAAFFPEALFLAVVAFVAFAVLFFTAVFLATMAAPLHIL</sequence>
<evidence type="ECO:0000313" key="2">
    <source>
        <dbReference type="EMBL" id="ADI11008.1"/>
    </source>
</evidence>
<reference evidence="2 3" key="1">
    <citation type="journal article" date="2010" name="J. Bacteriol.">
        <title>Genome sequence of the milbemycin-producing bacterium Streptomyces bingchenggensis.</title>
        <authorList>
            <person name="Wang X.J."/>
            <person name="Yan Y.J."/>
            <person name="Zhang B."/>
            <person name="An J."/>
            <person name="Wang J.J."/>
            <person name="Tian J."/>
            <person name="Jiang L."/>
            <person name="Chen Y.H."/>
            <person name="Huang S.X."/>
            <person name="Yin M."/>
            <person name="Zhang J."/>
            <person name="Gao A.L."/>
            <person name="Liu C.X."/>
            <person name="Zhu Z.X."/>
            <person name="Xiang W.S."/>
        </authorList>
    </citation>
    <scope>NUCLEOTIDE SEQUENCE [LARGE SCALE GENOMIC DNA]</scope>
    <source>
        <strain evidence="2 3">BCW-1</strain>
    </source>
</reference>
<accession>D7CEY6</accession>
<name>D7CEY6_STRBB</name>
<gene>
    <name evidence="2" type="ordered locus">SBI_07888</name>
</gene>
<keyword evidence="1" id="KW-1133">Transmembrane helix</keyword>
<dbReference type="AlphaFoldDB" id="D7CEY6"/>
<keyword evidence="1" id="KW-0472">Membrane</keyword>
<proteinExistence type="predicted"/>
<evidence type="ECO:0000313" key="3">
    <source>
        <dbReference type="Proteomes" id="UP000000377"/>
    </source>
</evidence>
<evidence type="ECO:0000256" key="1">
    <source>
        <dbReference type="SAM" id="Phobius"/>
    </source>
</evidence>
<organism evidence="2 3">
    <name type="scientific">Streptomyces bingchenggensis (strain BCW-1)</name>
    <dbReference type="NCBI Taxonomy" id="749414"/>
    <lineage>
        <taxon>Bacteria</taxon>
        <taxon>Bacillati</taxon>
        <taxon>Actinomycetota</taxon>
        <taxon>Actinomycetes</taxon>
        <taxon>Kitasatosporales</taxon>
        <taxon>Streptomycetaceae</taxon>
        <taxon>Streptomyces</taxon>
    </lineage>
</organism>
<protein>
    <submittedName>
        <fullName evidence="2">Uncharacterized protein</fullName>
    </submittedName>
</protein>
<dbReference type="PATRIC" id="fig|749414.3.peg.8114"/>